<reference evidence="1" key="2">
    <citation type="submission" date="2020-09" db="EMBL/GenBank/DDBJ databases">
        <authorList>
            <person name="Sun Q."/>
            <person name="Zhou Y."/>
        </authorList>
    </citation>
    <scope>NUCLEOTIDE SEQUENCE</scope>
    <source>
        <strain evidence="1">CGMCC 1.12726</strain>
    </source>
</reference>
<dbReference type="EMBL" id="BMFO01000001">
    <property type="protein sequence ID" value="GGF85942.1"/>
    <property type="molecule type" value="Genomic_DNA"/>
</dbReference>
<dbReference type="Proteomes" id="UP000632858">
    <property type="component" value="Unassembled WGS sequence"/>
</dbReference>
<evidence type="ECO:0000313" key="2">
    <source>
        <dbReference type="Proteomes" id="UP000632858"/>
    </source>
</evidence>
<keyword evidence="2" id="KW-1185">Reference proteome</keyword>
<proteinExistence type="predicted"/>
<comment type="caution">
    <text evidence="1">The sequence shown here is derived from an EMBL/GenBank/DDBJ whole genome shotgun (WGS) entry which is preliminary data.</text>
</comment>
<dbReference type="AlphaFoldDB" id="A0A917CEP3"/>
<dbReference type="RefSeq" id="WP_188447397.1">
    <property type="nucleotide sequence ID" value="NZ_BMFO01000001.1"/>
</dbReference>
<protein>
    <recommendedName>
        <fullName evidence="3">Polysaccharide biosynthesis protein</fullName>
    </recommendedName>
</protein>
<organism evidence="1 2">
    <name type="scientific">Arenimonas maotaiensis</name>
    <dbReference type="NCBI Taxonomy" id="1446479"/>
    <lineage>
        <taxon>Bacteria</taxon>
        <taxon>Pseudomonadati</taxon>
        <taxon>Pseudomonadota</taxon>
        <taxon>Gammaproteobacteria</taxon>
        <taxon>Lysobacterales</taxon>
        <taxon>Lysobacteraceae</taxon>
        <taxon>Arenimonas</taxon>
    </lineage>
</organism>
<evidence type="ECO:0000313" key="1">
    <source>
        <dbReference type="EMBL" id="GGF85942.1"/>
    </source>
</evidence>
<name>A0A917CEP3_9GAMM</name>
<reference evidence="1" key="1">
    <citation type="journal article" date="2014" name="Int. J. Syst. Evol. Microbiol.">
        <title>Complete genome sequence of Corynebacterium casei LMG S-19264T (=DSM 44701T), isolated from a smear-ripened cheese.</title>
        <authorList>
            <consortium name="US DOE Joint Genome Institute (JGI-PGF)"/>
            <person name="Walter F."/>
            <person name="Albersmeier A."/>
            <person name="Kalinowski J."/>
            <person name="Ruckert C."/>
        </authorList>
    </citation>
    <scope>NUCLEOTIDE SEQUENCE</scope>
    <source>
        <strain evidence="1">CGMCC 1.12726</strain>
    </source>
</reference>
<sequence length="336" mass="37233">MAAPALTAAQEQAFAQAAAQLAGIMAQPDSPFRRLPRPGFRRGIDFYTGRGLLAALANALQAYRAKLGAFPDLAEPRDYNEKILWFKFFGELKVPEAGDKLATARFIPEAWRDRIRRPTVVWHSHAPALPANDRIAPGVYYLKSNHGSGMFRKIRYPLAEAERAELQALCRDWLARDYGLTDGEWWYAAFPRRILLERDVCDGAPPVCWNIHVLNGRIGLVELFDKNAQPLQVTWLDARLRPMAVQMDGVDRIAAPRMPADPDSLLAAASAIAAPFEFARVDFFIGADGTAYLGEVTFSPSNAMGRRPAEIERQLGDMLAIGSRRAGGIRDAAEDQ</sequence>
<accession>A0A917CEP3</accession>
<evidence type="ECO:0008006" key="3">
    <source>
        <dbReference type="Google" id="ProtNLM"/>
    </source>
</evidence>
<gene>
    <name evidence="1" type="ORF">GCM10010960_04980</name>
</gene>